<keyword evidence="1" id="KW-0732">Signal</keyword>
<accession>A0A9D2DDE2</accession>
<dbReference type="InterPro" id="IPR032286">
    <property type="entry name" value="DUF4837"/>
</dbReference>
<proteinExistence type="predicted"/>
<reference evidence="2" key="1">
    <citation type="journal article" date="2021" name="PeerJ">
        <title>Extensive microbial diversity within the chicken gut microbiome revealed by metagenomics and culture.</title>
        <authorList>
            <person name="Gilroy R."/>
            <person name="Ravi A."/>
            <person name="Getino M."/>
            <person name="Pursley I."/>
            <person name="Horton D.L."/>
            <person name="Alikhan N.F."/>
            <person name="Baker D."/>
            <person name="Gharbi K."/>
            <person name="Hall N."/>
            <person name="Watson M."/>
            <person name="Adriaenssens E.M."/>
            <person name="Foster-Nyarko E."/>
            <person name="Jarju S."/>
            <person name="Secka A."/>
            <person name="Antonio M."/>
            <person name="Oren A."/>
            <person name="Chaudhuri R.R."/>
            <person name="La Ragione R."/>
            <person name="Hildebrand F."/>
            <person name="Pallen M.J."/>
        </authorList>
    </citation>
    <scope>NUCLEOTIDE SEQUENCE</scope>
    <source>
        <strain evidence="2">ChiHjej11B10-19426</strain>
    </source>
</reference>
<name>A0A9D2DDE2_9BACT</name>
<dbReference type="AlphaFoldDB" id="A0A9D2DDE2"/>
<reference evidence="2" key="2">
    <citation type="submission" date="2021-04" db="EMBL/GenBank/DDBJ databases">
        <authorList>
            <person name="Gilroy R."/>
        </authorList>
    </citation>
    <scope>NUCLEOTIDE SEQUENCE</scope>
    <source>
        <strain evidence="2">ChiHjej11B10-19426</strain>
    </source>
</reference>
<evidence type="ECO:0000313" key="3">
    <source>
        <dbReference type="Proteomes" id="UP000824014"/>
    </source>
</evidence>
<dbReference type="Pfam" id="PF16125">
    <property type="entry name" value="DUF4837"/>
    <property type="match status" value="1"/>
</dbReference>
<protein>
    <submittedName>
        <fullName evidence="2">DUF4837 family protein</fullName>
    </submittedName>
</protein>
<gene>
    <name evidence="2" type="ORF">H9816_03805</name>
</gene>
<feature type="chain" id="PRO_5038460186" evidence="1">
    <location>
        <begin position="31"/>
        <end position="342"/>
    </location>
</feature>
<evidence type="ECO:0000313" key="2">
    <source>
        <dbReference type="EMBL" id="HIZ15020.1"/>
    </source>
</evidence>
<organism evidence="2 3">
    <name type="scientific">Candidatus Tidjanibacter faecipullorum</name>
    <dbReference type="NCBI Taxonomy" id="2838766"/>
    <lineage>
        <taxon>Bacteria</taxon>
        <taxon>Pseudomonadati</taxon>
        <taxon>Bacteroidota</taxon>
        <taxon>Bacteroidia</taxon>
        <taxon>Bacteroidales</taxon>
        <taxon>Rikenellaceae</taxon>
        <taxon>Tidjanibacter</taxon>
    </lineage>
</organism>
<dbReference type="Proteomes" id="UP000824014">
    <property type="component" value="Unassembled WGS sequence"/>
</dbReference>
<dbReference type="PROSITE" id="PS51257">
    <property type="entry name" value="PROKAR_LIPOPROTEIN"/>
    <property type="match status" value="1"/>
</dbReference>
<feature type="signal peptide" evidence="1">
    <location>
        <begin position="1"/>
        <end position="30"/>
    </location>
</feature>
<evidence type="ECO:0000256" key="1">
    <source>
        <dbReference type="SAM" id="SignalP"/>
    </source>
</evidence>
<comment type="caution">
    <text evidence="2">The sequence shown here is derived from an EMBL/GenBank/DDBJ whole genome shotgun (WGS) entry which is preliminary data.</text>
</comment>
<dbReference type="EMBL" id="DXCC01000010">
    <property type="protein sequence ID" value="HIZ15020.1"/>
    <property type="molecule type" value="Genomic_DNA"/>
</dbReference>
<sequence length="342" mass="38835">MKAMCSNLSKRWAVRLAALGMWACALLAVACDGSQGGDFNNAGGKPYELVVSVPQEAWVGEVGDTLRAVLLEPIPMFNQVEPLFDISRITPDALKDVILRHRNLLIVNISPDVKEATATAQYDVYARPQIIVTLSAPDNRSMVHYLSENRAELQQLFEITERNRAVANDLKYGEKGISKEIADQFGIRMNIPRGFTIRGRSEDFLWIGNDVRIATQGLVIYSYPFTGEQDFTLEELIRHRNEFVKRIPGPSDGSYMATEDYITPTVVYPKINGRQWAEMHGFWFVQNDFMGGPFVTYATFDPVQRRVLCVDCFVYSPKEPKRNLLRQLQHTVWSVEFTDEAK</sequence>